<evidence type="ECO:0008006" key="4">
    <source>
        <dbReference type="Google" id="ProtNLM"/>
    </source>
</evidence>
<name>A0A4D6NA38_VIGUN</name>
<sequence length="568" mass="64018">MEMSMEDSCSYEILSVVLDAFLRRRRSPRLPNSSIPIAPRISPLRAVWHGVCGVSETLRSGIWLGVSWFYDFGELELGPPKSDVSNPKELAARKILKIVRSQGHPYVELRENGKKFIYFCTLCLAPCYSDDVLFDHLKGNLHKERLSAAKVTLLGPKPWPFNDGLVFFDTSIESDRDLEVADSYRNRLLKFNNNDNSLAIVKFGEGVQPSAEPCSTDGVQDDECGLVIPHLLIGDEIFDVKVSEVGLGKIAARFLEKCSALSGIKRIWCEWLGKKSNNQQDGVEVLEHDFAIVNFAYNYDLGRSGLLDDVKSLLPSASGGRKGKTSLSDSDDISDSLSNQYDSSAEESSDSNNSTTRLTLDQFNNHHLCTRFISSKAVRKELRRKQRLAAEKVCNICQQKMLPGKDVAALLNLKTRRVACSSRNKTGAFHVFHTSCLIHWIILCEFEIITNHLVRPNVRRIVKRKIASDGEKIGKEKDIEKHIRTVFCPECQGTGMVIDGDGVEQPEFSLSQMFKFKIKACDARREWIKSPEVLQNCSTGFHFPSQSEEIFEEKVEPINMLHFYRADV</sequence>
<dbReference type="PANTHER" id="PTHR35497:SF1">
    <property type="entry name" value="ACYL-UDP-N-ACETYLGLUCOSAMINE O-ACYLTRANSFERASE"/>
    <property type="match status" value="1"/>
</dbReference>
<evidence type="ECO:0000313" key="3">
    <source>
        <dbReference type="Proteomes" id="UP000501690"/>
    </source>
</evidence>
<accession>A0A4D6NA38</accession>
<reference evidence="2 3" key="1">
    <citation type="submission" date="2019-04" db="EMBL/GenBank/DDBJ databases">
        <title>An improved genome assembly and genetic linkage map for asparagus bean, Vigna unguiculata ssp. sesquipedialis.</title>
        <authorList>
            <person name="Xia Q."/>
            <person name="Zhang R."/>
            <person name="Dong Y."/>
        </authorList>
    </citation>
    <scope>NUCLEOTIDE SEQUENCE [LARGE SCALE GENOMIC DNA]</scope>
    <source>
        <tissue evidence="2">Leaf</tissue>
    </source>
</reference>
<dbReference type="Proteomes" id="UP000501690">
    <property type="component" value="Linkage Group LG10"/>
</dbReference>
<organism evidence="2 3">
    <name type="scientific">Vigna unguiculata</name>
    <name type="common">Cowpea</name>
    <dbReference type="NCBI Taxonomy" id="3917"/>
    <lineage>
        <taxon>Eukaryota</taxon>
        <taxon>Viridiplantae</taxon>
        <taxon>Streptophyta</taxon>
        <taxon>Embryophyta</taxon>
        <taxon>Tracheophyta</taxon>
        <taxon>Spermatophyta</taxon>
        <taxon>Magnoliopsida</taxon>
        <taxon>eudicotyledons</taxon>
        <taxon>Gunneridae</taxon>
        <taxon>Pentapetalae</taxon>
        <taxon>rosids</taxon>
        <taxon>fabids</taxon>
        <taxon>Fabales</taxon>
        <taxon>Fabaceae</taxon>
        <taxon>Papilionoideae</taxon>
        <taxon>50 kb inversion clade</taxon>
        <taxon>NPAAA clade</taxon>
        <taxon>indigoferoid/millettioid clade</taxon>
        <taxon>Phaseoleae</taxon>
        <taxon>Vigna</taxon>
    </lineage>
</organism>
<proteinExistence type="predicted"/>
<keyword evidence="3" id="KW-1185">Reference proteome</keyword>
<gene>
    <name evidence="2" type="ORF">DEO72_LG10g885</name>
</gene>
<protein>
    <recommendedName>
        <fullName evidence="4">C2H2-type domain-containing protein</fullName>
    </recommendedName>
</protein>
<evidence type="ECO:0000256" key="1">
    <source>
        <dbReference type="SAM" id="MobiDB-lite"/>
    </source>
</evidence>
<evidence type="ECO:0000313" key="2">
    <source>
        <dbReference type="EMBL" id="QCE09664.1"/>
    </source>
</evidence>
<dbReference type="PANTHER" id="PTHR35497">
    <property type="entry name" value="ACYL-UDP-N-ACETYLGLUCOSAMINE O-ACYLTRANSFERASE"/>
    <property type="match status" value="1"/>
</dbReference>
<dbReference type="EMBL" id="CP039354">
    <property type="protein sequence ID" value="QCE09664.1"/>
    <property type="molecule type" value="Genomic_DNA"/>
</dbReference>
<dbReference type="AlphaFoldDB" id="A0A4D6NA38"/>
<feature type="region of interest" description="Disordered" evidence="1">
    <location>
        <begin position="317"/>
        <end position="356"/>
    </location>
</feature>